<evidence type="ECO:0000256" key="11">
    <source>
        <dbReference type="RuleBase" id="RU365024"/>
    </source>
</evidence>
<evidence type="ECO:0000259" key="12">
    <source>
        <dbReference type="PROSITE" id="PS50035"/>
    </source>
</evidence>
<dbReference type="InterPro" id="IPR016270">
    <property type="entry name" value="PGS1"/>
</dbReference>
<evidence type="ECO:0000256" key="9">
    <source>
        <dbReference type="ARBA" id="ARBA00023264"/>
    </source>
</evidence>
<evidence type="ECO:0000256" key="7">
    <source>
        <dbReference type="ARBA" id="ARBA00023098"/>
    </source>
</evidence>
<dbReference type="PANTHER" id="PTHR12586">
    <property type="entry name" value="CDP-DIACYLGLYCEROL--SERINE O-PHOSPHATIDYLTRANSFERASE"/>
    <property type="match status" value="1"/>
</dbReference>
<comment type="pathway">
    <text evidence="2 11">Phospholipid metabolism; phosphatidylglycerol biosynthesis; phosphatidylglycerol from CDP-diacylglycerol: step 1/2.</text>
</comment>
<comment type="catalytic activity">
    <reaction evidence="10 11">
        <text>a CDP-1,2-diacyl-sn-glycerol + sn-glycerol 3-phosphate = a 1,2-diacyl-sn-glycero-3-phospho-(1'-sn-glycero-3'-phosphate) + CMP + H(+)</text>
        <dbReference type="Rhea" id="RHEA:12593"/>
        <dbReference type="ChEBI" id="CHEBI:15378"/>
        <dbReference type="ChEBI" id="CHEBI:57597"/>
        <dbReference type="ChEBI" id="CHEBI:58332"/>
        <dbReference type="ChEBI" id="CHEBI:60110"/>
        <dbReference type="ChEBI" id="CHEBI:60377"/>
        <dbReference type="EC" id="2.7.8.5"/>
    </reaction>
</comment>
<dbReference type="PROSITE" id="PS50035">
    <property type="entry name" value="PLD"/>
    <property type="match status" value="1"/>
</dbReference>
<keyword evidence="11" id="KW-0067">ATP-binding</keyword>
<dbReference type="SMART" id="SM00155">
    <property type="entry name" value="PLDc"/>
    <property type="match status" value="2"/>
</dbReference>
<dbReference type="OrthoDB" id="10250191at2759"/>
<dbReference type="SUPFAM" id="SSF56024">
    <property type="entry name" value="Phospholipase D/nuclease"/>
    <property type="match status" value="2"/>
</dbReference>
<dbReference type="Gene3D" id="3.30.870.10">
    <property type="entry name" value="Endonuclease Chain A"/>
    <property type="match status" value="2"/>
</dbReference>
<keyword evidence="7 11" id="KW-0443">Lipid metabolism</keyword>
<dbReference type="InterPro" id="IPR025202">
    <property type="entry name" value="PLD-like_dom"/>
</dbReference>
<dbReference type="GO" id="GO:0005739">
    <property type="term" value="C:mitochondrion"/>
    <property type="evidence" value="ECO:0007669"/>
    <property type="project" value="UniProtKB-SubCell"/>
</dbReference>
<comment type="function">
    <text evidence="1 11">Functions in the biosynthesis of the anionic phospholipids phosphatidylglycerol and cardiolipin.</text>
</comment>
<dbReference type="AlphaFoldDB" id="A0A834XR64"/>
<keyword evidence="9 11" id="KW-1208">Phospholipid metabolism</keyword>
<evidence type="ECO:0000256" key="8">
    <source>
        <dbReference type="ARBA" id="ARBA00023209"/>
    </source>
</evidence>
<dbReference type="Pfam" id="PF13091">
    <property type="entry name" value="PLDc_2"/>
    <property type="match status" value="1"/>
</dbReference>
<reference evidence="13 14" key="1">
    <citation type="submission" date="2020-08" db="EMBL/GenBank/DDBJ databases">
        <title>Aphidius gifuensis genome sequencing and assembly.</title>
        <authorList>
            <person name="Du Z."/>
        </authorList>
    </citation>
    <scope>NUCLEOTIDE SEQUENCE [LARGE SCALE GENOMIC DNA]</scope>
    <source>
        <strain evidence="13">YNYX2018</strain>
        <tissue evidence="13">Adults</tissue>
    </source>
</reference>
<comment type="caution">
    <text evidence="13">The sequence shown here is derived from an EMBL/GenBank/DDBJ whole genome shotgun (WGS) entry which is preliminary data.</text>
</comment>
<dbReference type="GO" id="GO:0005524">
    <property type="term" value="F:ATP binding"/>
    <property type="evidence" value="ECO:0007669"/>
    <property type="project" value="UniProtKB-KW"/>
</dbReference>
<sequence>MTSSISGISKHKKLPKLLRIHWKKSSVSNRLNFTMNADETPNCQLNIDKQYNHPKDFYSTLLKKCENSKKRITLASLYLGTGPLEKDLVESMKKAVISTNGNIEINILLDYMRGSRGKINSRMMLKPLLEDDNDGPDNCKIYLYHTPKLRGVLKSVMPNRFNELIGLQHMKIYIFDDSLIISGANLSNDYFTNRQDRYLLIEDCKDLCDFYSKLIKRVAEFSFRLLPDDTTVFENKISQHPLTSSLEQFRCSAQEKIQSLYLEELNKSKKQLHENSRNDTWVFPLIQMGQLGIRYDSDITLNLLKNAQPGSLLRLATSYFNLTSDYSNALLKNCQASCELLTAHPTANGFFKAKGVAGGIPAAYTKLEKSFFKKIEKLGLENRIQLREFIRSDWTYHAKGLWYTLPHEKKPSLTLIGSSNFGYRSVERDLETQIVVVTKNKTLQDNLENEYMRLYKRSKPVDKQTLHQPDRIVPAWVRATTTLFRYFF</sequence>
<evidence type="ECO:0000256" key="4">
    <source>
        <dbReference type="ARBA" id="ARBA00022516"/>
    </source>
</evidence>
<gene>
    <name evidence="13" type="ORF">HCN44_008443</name>
</gene>
<evidence type="ECO:0000256" key="2">
    <source>
        <dbReference type="ARBA" id="ARBA00005042"/>
    </source>
</evidence>
<accession>A0A834XR64</accession>
<proteinExistence type="inferred from homology"/>
<keyword evidence="5 11" id="KW-0808">Transferase</keyword>
<dbReference type="InterPro" id="IPR001736">
    <property type="entry name" value="PLipase_D/transphosphatidylase"/>
</dbReference>
<evidence type="ECO:0000256" key="6">
    <source>
        <dbReference type="ARBA" id="ARBA00022737"/>
    </source>
</evidence>
<evidence type="ECO:0000256" key="10">
    <source>
        <dbReference type="ARBA" id="ARBA00048586"/>
    </source>
</evidence>
<keyword evidence="11" id="KW-0547">Nucleotide-binding</keyword>
<keyword evidence="4 11" id="KW-0444">Lipid biosynthesis</keyword>
<dbReference type="CDD" id="cd09137">
    <property type="entry name" value="PLDc_PGS1_euk_2"/>
    <property type="match status" value="1"/>
</dbReference>
<name>A0A834XR64_APHGI</name>
<evidence type="ECO:0000313" key="14">
    <source>
        <dbReference type="Proteomes" id="UP000639338"/>
    </source>
</evidence>
<evidence type="ECO:0000313" key="13">
    <source>
        <dbReference type="EMBL" id="KAF7989769.1"/>
    </source>
</evidence>
<organism evidence="13 14">
    <name type="scientific">Aphidius gifuensis</name>
    <name type="common">Parasitoid wasp</name>
    <dbReference type="NCBI Taxonomy" id="684658"/>
    <lineage>
        <taxon>Eukaryota</taxon>
        <taxon>Metazoa</taxon>
        <taxon>Ecdysozoa</taxon>
        <taxon>Arthropoda</taxon>
        <taxon>Hexapoda</taxon>
        <taxon>Insecta</taxon>
        <taxon>Pterygota</taxon>
        <taxon>Neoptera</taxon>
        <taxon>Endopterygota</taxon>
        <taxon>Hymenoptera</taxon>
        <taxon>Apocrita</taxon>
        <taxon>Ichneumonoidea</taxon>
        <taxon>Braconidae</taxon>
        <taxon>Aphidiinae</taxon>
        <taxon>Aphidius</taxon>
    </lineage>
</organism>
<dbReference type="PANTHER" id="PTHR12586:SF1">
    <property type="entry name" value="CDP-DIACYLGLYCEROL--GLYCEROL-3-PHOSPHATE 3-PHOSPHATIDYLTRANSFERASE, MITOCHONDRIAL"/>
    <property type="match status" value="1"/>
</dbReference>
<comment type="subcellular location">
    <subcellularLocation>
        <location evidence="11">Mitochondrion</location>
    </subcellularLocation>
</comment>
<dbReference type="EC" id="2.7.8.5" evidence="11"/>
<dbReference type="CDD" id="cd09135">
    <property type="entry name" value="PLDc_PGS1_euk_1"/>
    <property type="match status" value="1"/>
</dbReference>
<keyword evidence="6" id="KW-0677">Repeat</keyword>
<keyword evidence="14" id="KW-1185">Reference proteome</keyword>
<feature type="domain" description="PLD phosphodiesterase" evidence="12">
    <location>
        <begin position="164"/>
        <end position="190"/>
    </location>
</feature>
<dbReference type="EMBL" id="JACMRX010000005">
    <property type="protein sequence ID" value="KAF7989769.1"/>
    <property type="molecule type" value="Genomic_DNA"/>
</dbReference>
<keyword evidence="8 11" id="KW-0594">Phospholipid biosynthesis</keyword>
<dbReference type="GO" id="GO:0032049">
    <property type="term" value="P:cardiolipin biosynthetic process"/>
    <property type="evidence" value="ECO:0007669"/>
    <property type="project" value="InterPro"/>
</dbReference>
<dbReference type="Proteomes" id="UP000639338">
    <property type="component" value="Unassembled WGS sequence"/>
</dbReference>
<protein>
    <recommendedName>
        <fullName evidence="11">CDP-diacylglycerol--glycerol-3-phosphate 3-phosphatidyltransferase</fullName>
        <ecNumber evidence="11">2.7.8.5</ecNumber>
    </recommendedName>
</protein>
<keyword evidence="11" id="KW-0496">Mitochondrion</keyword>
<comment type="similarity">
    <text evidence="3 11">Belongs to the CDP-alcohol phosphatidyltransferase class-II family.</text>
</comment>
<evidence type="ECO:0000256" key="3">
    <source>
        <dbReference type="ARBA" id="ARBA00010682"/>
    </source>
</evidence>
<evidence type="ECO:0000256" key="5">
    <source>
        <dbReference type="ARBA" id="ARBA00022679"/>
    </source>
</evidence>
<dbReference type="GO" id="GO:0008444">
    <property type="term" value="F:CDP-diacylglycerol-glycerol-3-phosphate 3-phosphatidyltransferase activity"/>
    <property type="evidence" value="ECO:0007669"/>
    <property type="project" value="UniProtKB-EC"/>
</dbReference>
<dbReference type="PIRSF" id="PIRSF000850">
    <property type="entry name" value="Phospholipase_D_PSS"/>
    <property type="match status" value="1"/>
</dbReference>
<dbReference type="Pfam" id="PF00614">
    <property type="entry name" value="PLDc"/>
    <property type="match status" value="1"/>
</dbReference>
<evidence type="ECO:0000256" key="1">
    <source>
        <dbReference type="ARBA" id="ARBA00003537"/>
    </source>
</evidence>
<dbReference type="UniPathway" id="UPA00084">
    <property type="reaction ID" value="UER00503"/>
</dbReference>